<dbReference type="Gene3D" id="3.30.43.10">
    <property type="entry name" value="Uridine Diphospho-n-acetylenolpyruvylglucosamine Reductase, domain 2"/>
    <property type="match status" value="1"/>
</dbReference>
<evidence type="ECO:0000256" key="3">
    <source>
        <dbReference type="ARBA" id="ARBA00022630"/>
    </source>
</evidence>
<reference evidence="7" key="1">
    <citation type="journal article" date="2020" name="Stud. Mycol.">
        <title>101 Dothideomycetes genomes: a test case for predicting lifestyles and emergence of pathogens.</title>
        <authorList>
            <person name="Haridas S."/>
            <person name="Albert R."/>
            <person name="Binder M."/>
            <person name="Bloem J."/>
            <person name="Labutti K."/>
            <person name="Salamov A."/>
            <person name="Andreopoulos B."/>
            <person name="Baker S."/>
            <person name="Barry K."/>
            <person name="Bills G."/>
            <person name="Bluhm B."/>
            <person name="Cannon C."/>
            <person name="Castanera R."/>
            <person name="Culley D."/>
            <person name="Daum C."/>
            <person name="Ezra D."/>
            <person name="Gonzalez J."/>
            <person name="Henrissat B."/>
            <person name="Kuo A."/>
            <person name="Liang C."/>
            <person name="Lipzen A."/>
            <person name="Lutzoni F."/>
            <person name="Magnuson J."/>
            <person name="Mondo S."/>
            <person name="Nolan M."/>
            <person name="Ohm R."/>
            <person name="Pangilinan J."/>
            <person name="Park H.-J."/>
            <person name="Ramirez L."/>
            <person name="Alfaro M."/>
            <person name="Sun H."/>
            <person name="Tritt A."/>
            <person name="Yoshinaga Y."/>
            <person name="Zwiers L.-H."/>
            <person name="Turgeon B."/>
            <person name="Goodwin S."/>
            <person name="Spatafora J."/>
            <person name="Crous P."/>
            <person name="Grigoriev I."/>
        </authorList>
    </citation>
    <scope>NUCLEOTIDE SEQUENCE</scope>
    <source>
        <strain evidence="7">CBS 627.86</strain>
    </source>
</reference>
<evidence type="ECO:0000256" key="2">
    <source>
        <dbReference type="ARBA" id="ARBA00005466"/>
    </source>
</evidence>
<organism evidence="7 8">
    <name type="scientific">Lophiotrema nucula</name>
    <dbReference type="NCBI Taxonomy" id="690887"/>
    <lineage>
        <taxon>Eukaryota</taxon>
        <taxon>Fungi</taxon>
        <taxon>Dikarya</taxon>
        <taxon>Ascomycota</taxon>
        <taxon>Pezizomycotina</taxon>
        <taxon>Dothideomycetes</taxon>
        <taxon>Pleosporomycetidae</taxon>
        <taxon>Pleosporales</taxon>
        <taxon>Lophiotremataceae</taxon>
        <taxon>Lophiotrema</taxon>
    </lineage>
</organism>
<keyword evidence="4" id="KW-0274">FAD</keyword>
<dbReference type="InterPro" id="IPR012951">
    <property type="entry name" value="BBE"/>
</dbReference>
<dbReference type="AlphaFoldDB" id="A0A6A5ZPC2"/>
<evidence type="ECO:0000256" key="1">
    <source>
        <dbReference type="ARBA" id="ARBA00001974"/>
    </source>
</evidence>
<evidence type="ECO:0000256" key="4">
    <source>
        <dbReference type="ARBA" id="ARBA00022827"/>
    </source>
</evidence>
<dbReference type="GO" id="GO:0016491">
    <property type="term" value="F:oxidoreductase activity"/>
    <property type="evidence" value="ECO:0007669"/>
    <property type="project" value="UniProtKB-KW"/>
</dbReference>
<dbReference type="InterPro" id="IPR016164">
    <property type="entry name" value="FAD-linked_Oxase-like_C"/>
</dbReference>
<gene>
    <name evidence="7" type="ORF">BDV96DRAFT_619219</name>
</gene>
<keyword evidence="8" id="KW-1185">Reference proteome</keyword>
<dbReference type="PANTHER" id="PTHR42973">
    <property type="entry name" value="BINDING OXIDOREDUCTASE, PUTATIVE (AFU_ORTHOLOGUE AFUA_1G17690)-RELATED"/>
    <property type="match status" value="1"/>
</dbReference>
<accession>A0A6A5ZPC2</accession>
<dbReference type="OrthoDB" id="415825at2759"/>
<dbReference type="Proteomes" id="UP000799770">
    <property type="component" value="Unassembled WGS sequence"/>
</dbReference>
<dbReference type="PANTHER" id="PTHR42973:SF39">
    <property type="entry name" value="FAD-BINDING PCMH-TYPE DOMAIN-CONTAINING PROTEIN"/>
    <property type="match status" value="1"/>
</dbReference>
<keyword evidence="3" id="KW-0285">Flavoprotein</keyword>
<dbReference type="Pfam" id="PF08031">
    <property type="entry name" value="BBE"/>
    <property type="match status" value="1"/>
</dbReference>
<dbReference type="InterPro" id="IPR016166">
    <property type="entry name" value="FAD-bd_PCMH"/>
</dbReference>
<evidence type="ECO:0000313" key="7">
    <source>
        <dbReference type="EMBL" id="KAF2120854.1"/>
    </source>
</evidence>
<dbReference type="PROSITE" id="PS51387">
    <property type="entry name" value="FAD_PCMH"/>
    <property type="match status" value="1"/>
</dbReference>
<keyword evidence="5" id="KW-0560">Oxidoreductase</keyword>
<dbReference type="Gene3D" id="3.30.465.10">
    <property type="match status" value="1"/>
</dbReference>
<dbReference type="InterPro" id="IPR006094">
    <property type="entry name" value="Oxid_FAD_bind_N"/>
</dbReference>
<comment type="cofactor">
    <cofactor evidence="1">
        <name>FAD</name>
        <dbReference type="ChEBI" id="CHEBI:57692"/>
    </cofactor>
</comment>
<dbReference type="InterPro" id="IPR016169">
    <property type="entry name" value="FAD-bd_PCMH_sub2"/>
</dbReference>
<dbReference type="GO" id="GO:0071949">
    <property type="term" value="F:FAD binding"/>
    <property type="evidence" value="ECO:0007669"/>
    <property type="project" value="InterPro"/>
</dbReference>
<dbReference type="InterPro" id="IPR036318">
    <property type="entry name" value="FAD-bd_PCMH-like_sf"/>
</dbReference>
<evidence type="ECO:0000313" key="8">
    <source>
        <dbReference type="Proteomes" id="UP000799770"/>
    </source>
</evidence>
<dbReference type="SUPFAM" id="SSF56176">
    <property type="entry name" value="FAD-binding/transporter-associated domain-like"/>
    <property type="match status" value="1"/>
</dbReference>
<name>A0A6A5ZPC2_9PLEO</name>
<dbReference type="InterPro" id="IPR016167">
    <property type="entry name" value="FAD-bd_PCMH_sub1"/>
</dbReference>
<dbReference type="Pfam" id="PF01565">
    <property type="entry name" value="FAD_binding_4"/>
    <property type="match status" value="1"/>
</dbReference>
<protein>
    <submittedName>
        <fullName evidence="7">FAD binding oxidoreductase</fullName>
    </submittedName>
</protein>
<dbReference type="SUPFAM" id="SSF55103">
    <property type="entry name" value="FAD-linked oxidases, C-terminal domain"/>
    <property type="match status" value="1"/>
</dbReference>
<dbReference type="InterPro" id="IPR050416">
    <property type="entry name" value="FAD-linked_Oxidoreductase"/>
</dbReference>
<dbReference type="EMBL" id="ML977313">
    <property type="protein sequence ID" value="KAF2120854.1"/>
    <property type="molecule type" value="Genomic_DNA"/>
</dbReference>
<dbReference type="Gene3D" id="3.40.462.20">
    <property type="match status" value="1"/>
</dbReference>
<comment type="similarity">
    <text evidence="2">Belongs to the oxygen-dependent FAD-linked oxidoreductase family.</text>
</comment>
<sequence>MAAMEQFSDSEIYSIFVRGLDGQGIEILTAGDEGYEESIKRWSEAAEKPAAAVLLPQTAEHVSAIVKIATSSNIEFVVCCGRHSTGGASSIDHGIVIDLRNMNRVVVDAEKKTLKVGGGCTWADVDKEAARFGLATVGGTVNHTGVGGLILGGGWGWLSPRYGLTIDNLLSADVVTSDGSILHCSSTSNEDLFWAIRGAGSSFAIVTSFELQAHPQPTPVWAGTLVFTPDKLAQLTDFANLHHEKAEDEAMIFGYMCAPPTFTPMIMAVIFFNGTEQDGRSYFADLLAIGPVLDMTRTMPYEEVNAMFNDAATFGDRKSSGASAITYPLTLPLFQEIFDSYSAFINENRTAGVETSIVLFSMIPYKKILSVPLEATAFGSRGEYYNAELLLRWKDPGFDGKARQFNRAMNMRIRELGGVGKDRGVGNYANNIEYQVDPKRVFGVNTARLRSLKGVYDPQNRFRKWHDVLYEERVD</sequence>
<evidence type="ECO:0000256" key="5">
    <source>
        <dbReference type="ARBA" id="ARBA00023002"/>
    </source>
</evidence>
<feature type="domain" description="FAD-binding PCMH-type" evidence="6">
    <location>
        <begin position="45"/>
        <end position="216"/>
    </location>
</feature>
<evidence type="ECO:0000259" key="6">
    <source>
        <dbReference type="PROSITE" id="PS51387"/>
    </source>
</evidence>
<proteinExistence type="inferred from homology"/>